<dbReference type="InterPro" id="IPR032705">
    <property type="entry name" value="ORC4_C"/>
</dbReference>
<dbReference type="GO" id="GO:0006270">
    <property type="term" value="P:DNA replication initiation"/>
    <property type="evidence" value="ECO:0007669"/>
    <property type="project" value="TreeGrafter"/>
</dbReference>
<keyword evidence="4" id="KW-0238">DNA-binding</keyword>
<organism evidence="8 9">
    <name type="scientific">Plasmopara halstedii</name>
    <name type="common">Downy mildew of sunflower</name>
    <dbReference type="NCBI Taxonomy" id="4781"/>
    <lineage>
        <taxon>Eukaryota</taxon>
        <taxon>Sar</taxon>
        <taxon>Stramenopiles</taxon>
        <taxon>Oomycota</taxon>
        <taxon>Peronosporomycetes</taxon>
        <taxon>Peronosporales</taxon>
        <taxon>Peronosporaceae</taxon>
        <taxon>Plasmopara</taxon>
    </lineage>
</organism>
<evidence type="ECO:0000256" key="3">
    <source>
        <dbReference type="ARBA" id="ARBA00022705"/>
    </source>
</evidence>
<keyword evidence="5" id="KW-0539">Nucleus</keyword>
<feature type="region of interest" description="Disordered" evidence="6">
    <location>
        <begin position="507"/>
        <end position="538"/>
    </location>
</feature>
<evidence type="ECO:0000256" key="5">
    <source>
        <dbReference type="ARBA" id="ARBA00023242"/>
    </source>
</evidence>
<dbReference type="GO" id="GO:0003688">
    <property type="term" value="F:DNA replication origin binding"/>
    <property type="evidence" value="ECO:0007669"/>
    <property type="project" value="TreeGrafter"/>
</dbReference>
<dbReference type="OrthoDB" id="343623at2759"/>
<sequence length="708" mass="81643">MEAAFAEEVRSMRYALRLRLKYESQQMCPTNNVRDVETECAVSKLEILFSRTVQFGENQSGLLLGARGSDRHAIVMHAMRNLRNRFGRFTVVYLNGVILQNELEALKELTAQLTCTTTVKNSALSYWNMYEYLRGLLVAKAQIGDHVIIILDALEQFIHETNNAKQLLLYTLLDWLQAKDIKMGVLGVTDNYNIVDNLEKRVRSRFSNLQIVIERPSFAQIRQHLIRVLSIDNFQWDSCSDIQKPSSKYVESFCKCLTELLSKQGKFLASLEFDYDIGKPQSFFFRLASAAICYLDAKNPILTAHHFQCARQLLEQDHQLAVLETVTEHGIALLIGMGHLEKADRRVFTLEMIYARWENFLRQHDMLAQLPTRSEAQKALDNLLRLELVKDAGDAFHIERGVDSTMKSDTSNLLQPEYRAVHLNFAPRTLEVRLGRPLDAALSDVDNTLQIQCQPKALVYQQKPLLRSGHTNLAAFARKNTKTLAHTISPSPFIYSGCRRERNLEPLRDFPVNRAPQPRSLRRSRAKGSPPFTDTAKSSYSFRKTNCNFTSSASKLEHDRNHASRIIVRFLRRICRLDDRVEKALLQCLQAQRDKKLERYPFVLTDNEQLRILQLYNPRLYGSHHCVSPFALSSKSMRSRVPQMEAQKRSRQSEILMRMRIDTERLNQTSRQKTQALIGMMTTHQNDYQRHVPELQLRPKTVLGREGC</sequence>
<comment type="similarity">
    <text evidence="2">Belongs to the ORC4 family.</text>
</comment>
<dbReference type="GeneID" id="36402897"/>
<dbReference type="InterPro" id="IPR027417">
    <property type="entry name" value="P-loop_NTPase"/>
</dbReference>
<evidence type="ECO:0000313" key="8">
    <source>
        <dbReference type="EMBL" id="CEG50116.1"/>
    </source>
</evidence>
<dbReference type="InterPro" id="IPR016527">
    <property type="entry name" value="ORC4"/>
</dbReference>
<evidence type="ECO:0000256" key="2">
    <source>
        <dbReference type="ARBA" id="ARBA00005334"/>
    </source>
</evidence>
<dbReference type="EMBL" id="CCYD01003101">
    <property type="protein sequence ID" value="CEG50116.1"/>
    <property type="molecule type" value="Genomic_DNA"/>
</dbReference>
<evidence type="ECO:0000256" key="6">
    <source>
        <dbReference type="SAM" id="MobiDB-lite"/>
    </source>
</evidence>
<dbReference type="Gene3D" id="3.40.50.300">
    <property type="entry name" value="P-loop containing nucleotide triphosphate hydrolases"/>
    <property type="match status" value="1"/>
</dbReference>
<dbReference type="PANTHER" id="PTHR12087:SF0">
    <property type="entry name" value="ORIGIN RECOGNITION COMPLEX SUBUNIT 4"/>
    <property type="match status" value="1"/>
</dbReference>
<name>A0A0P1B5L2_PLAHL</name>
<reference evidence="9" key="1">
    <citation type="submission" date="2014-09" db="EMBL/GenBank/DDBJ databases">
        <authorList>
            <person name="Sharma Rahul"/>
            <person name="Thines Marco"/>
        </authorList>
    </citation>
    <scope>NUCLEOTIDE SEQUENCE [LARGE SCALE GENOMIC DNA]</scope>
</reference>
<keyword evidence="3" id="KW-0235">DNA replication</keyword>
<keyword evidence="9" id="KW-1185">Reference proteome</keyword>
<dbReference type="AlphaFoldDB" id="A0A0P1B5L2"/>
<proteinExistence type="inferred from homology"/>
<evidence type="ECO:0000256" key="4">
    <source>
        <dbReference type="ARBA" id="ARBA00023125"/>
    </source>
</evidence>
<accession>A0A0P1B5L2</accession>
<dbReference type="SUPFAM" id="SSF52540">
    <property type="entry name" value="P-loop containing nucleoside triphosphate hydrolases"/>
    <property type="match status" value="1"/>
</dbReference>
<feature type="domain" description="Origin recognition complex subunit 4 C-terminal" evidence="7">
    <location>
        <begin position="240"/>
        <end position="427"/>
    </location>
</feature>
<dbReference type="Pfam" id="PF14629">
    <property type="entry name" value="ORC4_C"/>
    <property type="match status" value="1"/>
</dbReference>
<dbReference type="RefSeq" id="XP_024586485.1">
    <property type="nucleotide sequence ID" value="XM_024721381.1"/>
</dbReference>
<dbReference type="PANTHER" id="PTHR12087">
    <property type="entry name" value="ORIGIN RECOGNITION COMPLEX SUBUNIT 4"/>
    <property type="match status" value="1"/>
</dbReference>
<evidence type="ECO:0000313" key="9">
    <source>
        <dbReference type="Proteomes" id="UP000054928"/>
    </source>
</evidence>
<protein>
    <submittedName>
        <fullName evidence="8">Origin recognition complex, subunit 4</fullName>
    </submittedName>
</protein>
<comment type="subcellular location">
    <subcellularLocation>
        <location evidence="1">Nucleus</location>
    </subcellularLocation>
</comment>
<dbReference type="STRING" id="4781.A0A0P1B5L2"/>
<dbReference type="Proteomes" id="UP000054928">
    <property type="component" value="Unassembled WGS sequence"/>
</dbReference>
<dbReference type="GO" id="GO:0005664">
    <property type="term" value="C:nuclear origin of replication recognition complex"/>
    <property type="evidence" value="ECO:0007669"/>
    <property type="project" value="TreeGrafter"/>
</dbReference>
<evidence type="ECO:0000259" key="7">
    <source>
        <dbReference type="Pfam" id="PF14629"/>
    </source>
</evidence>
<evidence type="ECO:0000256" key="1">
    <source>
        <dbReference type="ARBA" id="ARBA00004123"/>
    </source>
</evidence>